<dbReference type="Proteomes" id="UP001159042">
    <property type="component" value="Unassembled WGS sequence"/>
</dbReference>
<gene>
    <name evidence="1" type="ORF">NQ315_008251</name>
</gene>
<sequence length="245" mass="27547">MVLKKVVKLDFNRDSKPRVKTHDWRKSFMDRHKDLSLRKPESTSLMRAIGFTKAKVGTFFQNYVQVLEKWKFRPENAYNLNETGITTVLKPTKVVSEKGKKQVGQIASAERGELTTFVGISNAVGNTIPPVFVFPRVRNLSEYIIEGPTSSIALGSKNGWMTSENCIEVLKHLVSHTKCSQISTHSCGRSTQTAVHVLCQCEGLAVRFLILLILGEENPSASSYTKAPLSRLWSLIQRIQLDRVL</sequence>
<dbReference type="EMBL" id="JANEYG010000054">
    <property type="protein sequence ID" value="KAJ8915364.1"/>
    <property type="molecule type" value="Genomic_DNA"/>
</dbReference>
<dbReference type="AlphaFoldDB" id="A0AAV8VMB7"/>
<keyword evidence="2" id="KW-1185">Reference proteome</keyword>
<organism evidence="1 2">
    <name type="scientific">Exocentrus adspersus</name>
    <dbReference type="NCBI Taxonomy" id="1586481"/>
    <lineage>
        <taxon>Eukaryota</taxon>
        <taxon>Metazoa</taxon>
        <taxon>Ecdysozoa</taxon>
        <taxon>Arthropoda</taxon>
        <taxon>Hexapoda</taxon>
        <taxon>Insecta</taxon>
        <taxon>Pterygota</taxon>
        <taxon>Neoptera</taxon>
        <taxon>Endopterygota</taxon>
        <taxon>Coleoptera</taxon>
        <taxon>Polyphaga</taxon>
        <taxon>Cucujiformia</taxon>
        <taxon>Chrysomeloidea</taxon>
        <taxon>Cerambycidae</taxon>
        <taxon>Lamiinae</taxon>
        <taxon>Acanthocinini</taxon>
        <taxon>Exocentrus</taxon>
    </lineage>
</organism>
<reference evidence="1 2" key="1">
    <citation type="journal article" date="2023" name="Insect Mol. Biol.">
        <title>Genome sequencing provides insights into the evolution of gene families encoding plant cell wall-degrading enzymes in longhorned beetles.</title>
        <authorList>
            <person name="Shin N.R."/>
            <person name="Okamura Y."/>
            <person name="Kirsch R."/>
            <person name="Pauchet Y."/>
        </authorList>
    </citation>
    <scope>NUCLEOTIDE SEQUENCE [LARGE SCALE GENOMIC DNA]</scope>
    <source>
        <strain evidence="1">EAD_L_NR</strain>
    </source>
</reference>
<protein>
    <submittedName>
        <fullName evidence="1">Uncharacterized protein</fullName>
    </submittedName>
</protein>
<accession>A0AAV8VMB7</accession>
<proteinExistence type="predicted"/>
<evidence type="ECO:0000313" key="2">
    <source>
        <dbReference type="Proteomes" id="UP001159042"/>
    </source>
</evidence>
<comment type="caution">
    <text evidence="1">The sequence shown here is derived from an EMBL/GenBank/DDBJ whole genome shotgun (WGS) entry which is preliminary data.</text>
</comment>
<name>A0AAV8VMB7_9CUCU</name>
<evidence type="ECO:0000313" key="1">
    <source>
        <dbReference type="EMBL" id="KAJ8915364.1"/>
    </source>
</evidence>